<feature type="compositionally biased region" description="Basic residues" evidence="10">
    <location>
        <begin position="140"/>
        <end position="150"/>
    </location>
</feature>
<evidence type="ECO:0000256" key="8">
    <source>
        <dbReference type="ARBA" id="ARBA00023242"/>
    </source>
</evidence>
<evidence type="ECO:0000259" key="11">
    <source>
        <dbReference type="PROSITE" id="PS51141"/>
    </source>
</evidence>
<protein>
    <submittedName>
        <fullName evidence="12">SBP domain</fullName>
    </submittedName>
</protein>
<dbReference type="GO" id="GO:0008270">
    <property type="term" value="F:zinc ion binding"/>
    <property type="evidence" value="ECO:0007669"/>
    <property type="project" value="UniProtKB-KW"/>
</dbReference>
<dbReference type="InterPro" id="IPR036893">
    <property type="entry name" value="SBP_sf"/>
</dbReference>
<name>A0A9E7FFD7_9LILI</name>
<reference evidence="12" key="1">
    <citation type="submission" date="2022-05" db="EMBL/GenBank/DDBJ databases">
        <title>The Musa troglodytarum L. genome provides insights into the mechanism of non-climacteric behaviour and enrichment of carotenoids.</title>
        <authorList>
            <person name="Wang J."/>
        </authorList>
    </citation>
    <scope>NUCLEOTIDE SEQUENCE</scope>
    <source>
        <tissue evidence="12">Leaf</tissue>
    </source>
</reference>
<evidence type="ECO:0000256" key="4">
    <source>
        <dbReference type="ARBA" id="ARBA00022833"/>
    </source>
</evidence>
<evidence type="ECO:0000256" key="5">
    <source>
        <dbReference type="ARBA" id="ARBA00023015"/>
    </source>
</evidence>
<organism evidence="12 13">
    <name type="scientific">Musa troglodytarum</name>
    <name type="common">fe'i banana</name>
    <dbReference type="NCBI Taxonomy" id="320322"/>
    <lineage>
        <taxon>Eukaryota</taxon>
        <taxon>Viridiplantae</taxon>
        <taxon>Streptophyta</taxon>
        <taxon>Embryophyta</taxon>
        <taxon>Tracheophyta</taxon>
        <taxon>Spermatophyta</taxon>
        <taxon>Magnoliopsida</taxon>
        <taxon>Liliopsida</taxon>
        <taxon>Zingiberales</taxon>
        <taxon>Musaceae</taxon>
        <taxon>Musa</taxon>
    </lineage>
</organism>
<feature type="domain" description="SBP-type" evidence="11">
    <location>
        <begin position="72"/>
        <end position="150"/>
    </location>
</feature>
<keyword evidence="7" id="KW-0804">Transcription</keyword>
<keyword evidence="8" id="KW-0539">Nucleus</keyword>
<dbReference type="SUPFAM" id="SSF103612">
    <property type="entry name" value="SBT domain"/>
    <property type="match status" value="1"/>
</dbReference>
<dbReference type="EMBL" id="CP097506">
    <property type="protein sequence ID" value="URD94929.1"/>
    <property type="molecule type" value="Genomic_DNA"/>
</dbReference>
<keyword evidence="6" id="KW-0238">DNA-binding</keyword>
<dbReference type="AlphaFoldDB" id="A0A9E7FFD7"/>
<keyword evidence="13" id="KW-1185">Reference proteome</keyword>
<dbReference type="FunFam" id="4.10.1100.10:FF:000001">
    <property type="entry name" value="Squamosa promoter-binding-like protein 14"/>
    <property type="match status" value="1"/>
</dbReference>
<dbReference type="Gene3D" id="4.10.1100.10">
    <property type="entry name" value="Transcription factor, SBP-box domain"/>
    <property type="match status" value="1"/>
</dbReference>
<accession>A0A9E7FFD7</accession>
<evidence type="ECO:0000256" key="2">
    <source>
        <dbReference type="ARBA" id="ARBA00022723"/>
    </source>
</evidence>
<feature type="region of interest" description="Disordered" evidence="10">
    <location>
        <begin position="140"/>
        <end position="160"/>
    </location>
</feature>
<feature type="compositionally biased region" description="Gly residues" evidence="10">
    <location>
        <begin position="57"/>
        <end position="68"/>
    </location>
</feature>
<keyword evidence="3 9" id="KW-0863">Zinc-finger</keyword>
<evidence type="ECO:0000256" key="10">
    <source>
        <dbReference type="SAM" id="MobiDB-lite"/>
    </source>
</evidence>
<dbReference type="Proteomes" id="UP001055439">
    <property type="component" value="Chromosome 4"/>
</dbReference>
<dbReference type="PANTHER" id="PTHR31251">
    <property type="entry name" value="SQUAMOSA PROMOTER-BINDING-LIKE PROTEIN 4"/>
    <property type="match status" value="1"/>
</dbReference>
<evidence type="ECO:0000313" key="13">
    <source>
        <dbReference type="Proteomes" id="UP001055439"/>
    </source>
</evidence>
<gene>
    <name evidence="12" type="ORF">MUK42_30496</name>
</gene>
<evidence type="ECO:0000256" key="6">
    <source>
        <dbReference type="ARBA" id="ARBA00023125"/>
    </source>
</evidence>
<proteinExistence type="predicted"/>
<dbReference type="Pfam" id="PF03110">
    <property type="entry name" value="SBP"/>
    <property type="match status" value="1"/>
</dbReference>
<dbReference type="PROSITE" id="PS51141">
    <property type="entry name" value="ZF_SBP"/>
    <property type="match status" value="1"/>
</dbReference>
<keyword evidence="2" id="KW-0479">Metal-binding</keyword>
<feature type="region of interest" description="Disordered" evidence="10">
    <location>
        <begin position="1"/>
        <end position="75"/>
    </location>
</feature>
<dbReference type="InterPro" id="IPR044817">
    <property type="entry name" value="SBP-like"/>
</dbReference>
<dbReference type="OrthoDB" id="514967at2759"/>
<keyword evidence="5" id="KW-0805">Transcription regulation</keyword>
<feature type="compositionally biased region" description="Basic and acidic residues" evidence="10">
    <location>
        <begin position="1"/>
        <end position="24"/>
    </location>
</feature>
<dbReference type="GO" id="GO:0003677">
    <property type="term" value="F:DNA binding"/>
    <property type="evidence" value="ECO:0007669"/>
    <property type="project" value="UniProtKB-KW"/>
</dbReference>
<sequence>MEHRRPSAEPQKKSGREKAKKEVQGDGDEEGEEVAPGGRVGEDKRRRPCSSAASKRGSGGGGGGGSRGGASPPRCQAEKCTADLAEAKRYYRRHKVCEAHSKAAVVIVAGLRQRFCQQCSSRFHELSEFDDSKRSCRRRLAGHNERRRKNATSETQGDRLKPLQASRPRYCIPHESMLSLFCHALAFLWTDNRCQISLSCYLHLVVNLK</sequence>
<evidence type="ECO:0000313" key="12">
    <source>
        <dbReference type="EMBL" id="URD94929.1"/>
    </source>
</evidence>
<dbReference type="GO" id="GO:0005634">
    <property type="term" value="C:nucleus"/>
    <property type="evidence" value="ECO:0007669"/>
    <property type="project" value="UniProtKB-SubCell"/>
</dbReference>
<keyword evidence="4" id="KW-0862">Zinc</keyword>
<dbReference type="InterPro" id="IPR004333">
    <property type="entry name" value="SBP_dom"/>
</dbReference>
<evidence type="ECO:0000256" key="3">
    <source>
        <dbReference type="ARBA" id="ARBA00022771"/>
    </source>
</evidence>
<evidence type="ECO:0000256" key="7">
    <source>
        <dbReference type="ARBA" id="ARBA00023163"/>
    </source>
</evidence>
<evidence type="ECO:0000256" key="9">
    <source>
        <dbReference type="PROSITE-ProRule" id="PRU00470"/>
    </source>
</evidence>
<comment type="subcellular location">
    <subcellularLocation>
        <location evidence="1">Nucleus</location>
    </subcellularLocation>
</comment>
<dbReference type="PANTHER" id="PTHR31251:SF226">
    <property type="entry name" value="SQUAMOSA PROMOTER-BINDING-LIKE PROTEIN 6"/>
    <property type="match status" value="1"/>
</dbReference>
<evidence type="ECO:0000256" key="1">
    <source>
        <dbReference type="ARBA" id="ARBA00004123"/>
    </source>
</evidence>